<evidence type="ECO:0000256" key="2">
    <source>
        <dbReference type="ARBA" id="ARBA00023157"/>
    </source>
</evidence>
<evidence type="ECO:0000256" key="1">
    <source>
        <dbReference type="ARBA" id="ARBA00022729"/>
    </source>
</evidence>
<keyword evidence="2" id="KW-1015">Disulfide bond</keyword>
<dbReference type="InterPro" id="IPR043504">
    <property type="entry name" value="Peptidase_S1_PA_chymotrypsin"/>
</dbReference>
<evidence type="ECO:0000313" key="8">
    <source>
        <dbReference type="EMBL" id="JAS53197.1"/>
    </source>
</evidence>
<dbReference type="PANTHER" id="PTHR24252">
    <property type="entry name" value="ACROSIN-RELATED"/>
    <property type="match status" value="1"/>
</dbReference>
<comment type="similarity">
    <text evidence="4">Belongs to the peptidase S1 family. CLIP subfamily.</text>
</comment>
<gene>
    <name evidence="8" type="ORF">g.35486</name>
</gene>
<dbReference type="InterPro" id="IPR009003">
    <property type="entry name" value="Peptidase_S1_PA"/>
</dbReference>
<dbReference type="FunFam" id="2.40.10.10:FF:000028">
    <property type="entry name" value="Serine protease easter"/>
    <property type="match status" value="1"/>
</dbReference>
<dbReference type="Gene3D" id="2.40.10.10">
    <property type="entry name" value="Trypsin-like serine proteases"/>
    <property type="match status" value="2"/>
</dbReference>
<dbReference type="InterPro" id="IPR001254">
    <property type="entry name" value="Trypsin_dom"/>
</dbReference>
<proteinExistence type="inferred from homology"/>
<dbReference type="GO" id="GO:0006508">
    <property type="term" value="P:proteolysis"/>
    <property type="evidence" value="ECO:0007669"/>
    <property type="project" value="InterPro"/>
</dbReference>
<evidence type="ECO:0000256" key="6">
    <source>
        <dbReference type="SAM" id="SignalP"/>
    </source>
</evidence>
<dbReference type="PRINTS" id="PR00722">
    <property type="entry name" value="CHYMOTRYPSIN"/>
</dbReference>
<dbReference type="AlphaFoldDB" id="A0A1B6FSL4"/>
<evidence type="ECO:0000256" key="4">
    <source>
        <dbReference type="ARBA" id="ARBA00024195"/>
    </source>
</evidence>
<dbReference type="PANTHER" id="PTHR24252:SF7">
    <property type="entry name" value="HYALIN"/>
    <property type="match status" value="1"/>
</dbReference>
<accession>A0A1B6FSL4</accession>
<feature type="signal peptide" evidence="6">
    <location>
        <begin position="1"/>
        <end position="24"/>
    </location>
</feature>
<evidence type="ECO:0000259" key="7">
    <source>
        <dbReference type="PROSITE" id="PS50240"/>
    </source>
</evidence>
<reference evidence="8" key="1">
    <citation type="submission" date="2015-11" db="EMBL/GenBank/DDBJ databases">
        <title>De novo transcriptome assembly of four potential Pierce s Disease insect vectors from Arizona vineyards.</title>
        <authorList>
            <person name="Tassone E.E."/>
        </authorList>
    </citation>
    <scope>NUCLEOTIDE SEQUENCE</scope>
</reference>
<feature type="compositionally biased region" description="Polar residues" evidence="5">
    <location>
        <begin position="112"/>
        <end position="126"/>
    </location>
</feature>
<dbReference type="SUPFAM" id="SSF50494">
    <property type="entry name" value="Trypsin-like serine proteases"/>
    <property type="match status" value="1"/>
</dbReference>
<feature type="chain" id="PRO_5008583166" description="Peptidase S1 domain-containing protein" evidence="6">
    <location>
        <begin position="25"/>
        <end position="309"/>
    </location>
</feature>
<keyword evidence="3" id="KW-0325">Glycoprotein</keyword>
<dbReference type="GO" id="GO:0004252">
    <property type="term" value="F:serine-type endopeptidase activity"/>
    <property type="evidence" value="ECO:0007669"/>
    <property type="project" value="InterPro"/>
</dbReference>
<feature type="non-terminal residue" evidence="8">
    <location>
        <position position="309"/>
    </location>
</feature>
<dbReference type="InterPro" id="IPR001314">
    <property type="entry name" value="Peptidase_S1A"/>
</dbReference>
<dbReference type="Pfam" id="PF00089">
    <property type="entry name" value="Trypsin"/>
    <property type="match status" value="1"/>
</dbReference>
<evidence type="ECO:0000256" key="3">
    <source>
        <dbReference type="ARBA" id="ARBA00023180"/>
    </source>
</evidence>
<dbReference type="PROSITE" id="PS00134">
    <property type="entry name" value="TRYPSIN_HIS"/>
    <property type="match status" value="1"/>
</dbReference>
<keyword evidence="1 6" id="KW-0732">Signal</keyword>
<name>A0A1B6FSL4_9HEMI</name>
<protein>
    <recommendedName>
        <fullName evidence="7">Peptidase S1 domain-containing protein</fullName>
    </recommendedName>
</protein>
<feature type="compositionally biased region" description="Basic residues" evidence="5">
    <location>
        <begin position="49"/>
        <end position="68"/>
    </location>
</feature>
<feature type="region of interest" description="Disordered" evidence="5">
    <location>
        <begin position="93"/>
        <end position="128"/>
    </location>
</feature>
<sequence length="309" mass="34658">GLKMRSILFSLTFVALALLLGAHARFFNEFPTPAGNGEVKNGAHNLQKPSHHTNRVRHANRKHGHKVPKGPVWPEDDDDDDLYDEIRHAFEVTAVQGTRNPSKKDKSEDTSENSIEGNETNSTSSYDDIREDVASHDNWFLLNNEGKCGRSAEALGKIIGGQNAAMGRYPWMVRLIYRSFRKDTESGMCGGSIISDRYVLTAAHCCFDSSDQNLVMIRVGEYDVHHTKDCFRGKCAPPKVDVGVESFTNHYTYAKRGMNNDICLIRTSEKIEFNDYVQPICLPVSTKISEMDYTDTKMMVAGWGQVESV</sequence>
<dbReference type="SMART" id="SM00020">
    <property type="entry name" value="Tryp_SPc"/>
    <property type="match status" value="1"/>
</dbReference>
<feature type="non-terminal residue" evidence="8">
    <location>
        <position position="1"/>
    </location>
</feature>
<dbReference type="CDD" id="cd00190">
    <property type="entry name" value="Tryp_SPc"/>
    <property type="match status" value="1"/>
</dbReference>
<dbReference type="InterPro" id="IPR018114">
    <property type="entry name" value="TRYPSIN_HIS"/>
</dbReference>
<evidence type="ECO:0000256" key="5">
    <source>
        <dbReference type="SAM" id="MobiDB-lite"/>
    </source>
</evidence>
<feature type="domain" description="Peptidase S1" evidence="7">
    <location>
        <begin position="158"/>
        <end position="309"/>
    </location>
</feature>
<feature type="region of interest" description="Disordered" evidence="5">
    <location>
        <begin position="37"/>
        <end position="78"/>
    </location>
</feature>
<dbReference type="PROSITE" id="PS50240">
    <property type="entry name" value="TRYPSIN_DOM"/>
    <property type="match status" value="1"/>
</dbReference>
<organism evidence="8">
    <name type="scientific">Cuerna arida</name>
    <dbReference type="NCBI Taxonomy" id="1464854"/>
    <lineage>
        <taxon>Eukaryota</taxon>
        <taxon>Metazoa</taxon>
        <taxon>Ecdysozoa</taxon>
        <taxon>Arthropoda</taxon>
        <taxon>Hexapoda</taxon>
        <taxon>Insecta</taxon>
        <taxon>Pterygota</taxon>
        <taxon>Neoptera</taxon>
        <taxon>Paraneoptera</taxon>
        <taxon>Hemiptera</taxon>
        <taxon>Auchenorrhyncha</taxon>
        <taxon>Membracoidea</taxon>
        <taxon>Cicadellidae</taxon>
        <taxon>Cicadellinae</taxon>
        <taxon>Proconiini</taxon>
        <taxon>Cuerna</taxon>
    </lineage>
</organism>
<dbReference type="EMBL" id="GECZ01016572">
    <property type="protein sequence ID" value="JAS53197.1"/>
    <property type="molecule type" value="Transcribed_RNA"/>
</dbReference>